<dbReference type="GO" id="GO:0005524">
    <property type="term" value="F:ATP binding"/>
    <property type="evidence" value="ECO:0007669"/>
    <property type="project" value="TreeGrafter"/>
</dbReference>
<dbReference type="RefSeq" id="WP_182252766.1">
    <property type="nucleotide sequence ID" value="NZ_CP043732.1"/>
</dbReference>
<dbReference type="GO" id="GO:0009898">
    <property type="term" value="C:cytoplasmic side of plasma membrane"/>
    <property type="evidence" value="ECO:0007669"/>
    <property type="project" value="TreeGrafter"/>
</dbReference>
<protein>
    <recommendedName>
        <fullName evidence="2">CobQ/CobB/MinD/ParA nucleotide binding domain-containing protein</fullName>
    </recommendedName>
</protein>
<evidence type="ECO:0000256" key="1">
    <source>
        <dbReference type="SAM" id="MobiDB-lite"/>
    </source>
</evidence>
<dbReference type="InterPro" id="IPR050625">
    <property type="entry name" value="ParA/MinD_ATPase"/>
</dbReference>
<name>A0A7D8AK18_9MICO</name>
<dbReference type="GO" id="GO:0005829">
    <property type="term" value="C:cytosol"/>
    <property type="evidence" value="ECO:0007669"/>
    <property type="project" value="TreeGrafter"/>
</dbReference>
<evidence type="ECO:0000259" key="2">
    <source>
        <dbReference type="Pfam" id="PF01656"/>
    </source>
</evidence>
<organism evidence="3 4">
    <name type="scientific">Microbacterium esteraromaticum</name>
    <dbReference type="NCBI Taxonomy" id="57043"/>
    <lineage>
        <taxon>Bacteria</taxon>
        <taxon>Bacillati</taxon>
        <taxon>Actinomycetota</taxon>
        <taxon>Actinomycetes</taxon>
        <taxon>Micrococcales</taxon>
        <taxon>Microbacteriaceae</taxon>
        <taxon>Microbacterium</taxon>
    </lineage>
</organism>
<sequence length="409" mass="41934">MTDLIIVDVGGAVGMLATDLELEGARVTIVAPTALPDLALDGVDALLVPPTRSLLTAALVSACDRAGVRLVPIGSDGSRITSRFGLPEPIPLDTPASQVLAAIAAVGGVAASTGSDRPPRVLAVWGPEGAPGRTTLAIELAVELTRAGRRTALVDADSVAPSVALQLGLGDESPGLAAACRRAQLGSLDAAELARLAVPVETSAGPLDVLVGLNRPNRWPELAPARLRTVLAVARGWQDEIVVDVAAAFDEDDDQLGPDAPQRHAATSAALREADAVIAVLSADPLGVSRFLRGYAELRHLVGDAPVTVVANRVRPGPLGIDARGQIRRTLSRFAGIEDVAFVPHDQRSADAAALHARAIADVSPRSQLVGAVRRVAAGLGARAEVTAGSSTVTAGSSRGSSRVARRPR</sequence>
<dbReference type="InterPro" id="IPR002586">
    <property type="entry name" value="CobQ/CobB/MinD/ParA_Nub-bd_dom"/>
</dbReference>
<dbReference type="Proteomes" id="UP000515708">
    <property type="component" value="Chromosome"/>
</dbReference>
<feature type="compositionally biased region" description="Low complexity" evidence="1">
    <location>
        <begin position="389"/>
        <end position="403"/>
    </location>
</feature>
<gene>
    <name evidence="3" type="ORF">FVO59_11520</name>
</gene>
<accession>A0A7D8AK18</accession>
<dbReference type="GO" id="GO:0051782">
    <property type="term" value="P:negative regulation of cell division"/>
    <property type="evidence" value="ECO:0007669"/>
    <property type="project" value="TreeGrafter"/>
</dbReference>
<reference evidence="3 4" key="1">
    <citation type="journal article" date="2020" name="Front. Microbiol.">
        <title>Design of Bacterial Strain-Specific qPCR Assays Using NGS Data and Publicly Available Resources and Its Application to Track Biocontrol Strains.</title>
        <authorList>
            <person name="Hernandez I."/>
            <person name="Sant C."/>
            <person name="Martinez R."/>
            <person name="Fernandez C."/>
        </authorList>
    </citation>
    <scope>NUCLEOTIDE SEQUENCE [LARGE SCALE GENOMIC DNA]</scope>
    <source>
        <strain evidence="3 4">B24</strain>
    </source>
</reference>
<dbReference type="Gene3D" id="3.40.50.300">
    <property type="entry name" value="P-loop containing nucleotide triphosphate hydrolases"/>
    <property type="match status" value="1"/>
</dbReference>
<dbReference type="InterPro" id="IPR027417">
    <property type="entry name" value="P-loop_NTPase"/>
</dbReference>
<proteinExistence type="predicted"/>
<dbReference type="PANTHER" id="PTHR43384:SF11">
    <property type="entry name" value="SEPTUM SITE DETERMINING PROTEIN"/>
    <property type="match status" value="1"/>
</dbReference>
<dbReference type="PANTHER" id="PTHR43384">
    <property type="entry name" value="SEPTUM SITE-DETERMINING PROTEIN MIND HOMOLOG, CHLOROPLASTIC-RELATED"/>
    <property type="match status" value="1"/>
</dbReference>
<evidence type="ECO:0000313" key="4">
    <source>
        <dbReference type="Proteomes" id="UP000515708"/>
    </source>
</evidence>
<dbReference type="AlphaFoldDB" id="A0A7D8AK18"/>
<dbReference type="EMBL" id="CP043732">
    <property type="protein sequence ID" value="QMU97765.1"/>
    <property type="molecule type" value="Genomic_DNA"/>
</dbReference>
<feature type="domain" description="CobQ/CobB/MinD/ParA nucleotide binding" evidence="2">
    <location>
        <begin position="123"/>
        <end position="354"/>
    </location>
</feature>
<dbReference type="GO" id="GO:0016887">
    <property type="term" value="F:ATP hydrolysis activity"/>
    <property type="evidence" value="ECO:0007669"/>
    <property type="project" value="TreeGrafter"/>
</dbReference>
<feature type="region of interest" description="Disordered" evidence="1">
    <location>
        <begin position="389"/>
        <end position="409"/>
    </location>
</feature>
<dbReference type="SUPFAM" id="SSF52540">
    <property type="entry name" value="P-loop containing nucleoside triphosphate hydrolases"/>
    <property type="match status" value="1"/>
</dbReference>
<evidence type="ECO:0000313" key="3">
    <source>
        <dbReference type="EMBL" id="QMU97765.1"/>
    </source>
</evidence>
<dbReference type="Pfam" id="PF01656">
    <property type="entry name" value="CbiA"/>
    <property type="match status" value="1"/>
</dbReference>